<accession>A0A1E5RU24</accession>
<reference evidence="7" key="1">
    <citation type="journal article" date="2016" name="Genome Announc.">
        <title>Genome sequences of three species of Hanseniaspora isolated from spontaneous wine fermentations.</title>
        <authorList>
            <person name="Sternes P.R."/>
            <person name="Lee D."/>
            <person name="Kutyna D.R."/>
            <person name="Borneman A.R."/>
        </authorList>
    </citation>
    <scope>NUCLEOTIDE SEQUENCE [LARGE SCALE GENOMIC DNA]</scope>
    <source>
        <strain evidence="7">AWRI3580</strain>
    </source>
</reference>
<dbReference type="GO" id="GO:0070096">
    <property type="term" value="P:mitochondrial outer membrane translocase complex assembly"/>
    <property type="evidence" value="ECO:0007669"/>
    <property type="project" value="TreeGrafter"/>
</dbReference>
<protein>
    <submittedName>
        <fullName evidence="6">Mitochondrial distribution and morphology protein 10</fullName>
    </submittedName>
</protein>
<dbReference type="InterPro" id="IPR027539">
    <property type="entry name" value="Mdm10"/>
</dbReference>
<evidence type="ECO:0000256" key="2">
    <source>
        <dbReference type="ARBA" id="ARBA00022692"/>
    </source>
</evidence>
<keyword evidence="7" id="KW-1185">Reference proteome</keyword>
<keyword evidence="2" id="KW-0812">Transmembrane</keyword>
<evidence type="ECO:0000256" key="3">
    <source>
        <dbReference type="ARBA" id="ARBA00022787"/>
    </source>
</evidence>
<gene>
    <name evidence="6" type="ORF">AWRI3580_g1367</name>
</gene>
<dbReference type="GO" id="GO:0051654">
    <property type="term" value="P:establishment of mitochondrion localization"/>
    <property type="evidence" value="ECO:0007669"/>
    <property type="project" value="TreeGrafter"/>
</dbReference>
<dbReference type="EMBL" id="LPNN01000003">
    <property type="protein sequence ID" value="OEJ90308.1"/>
    <property type="molecule type" value="Genomic_DNA"/>
</dbReference>
<dbReference type="GO" id="GO:0032865">
    <property type="term" value="C:ERMES complex"/>
    <property type="evidence" value="ECO:0007669"/>
    <property type="project" value="InterPro"/>
</dbReference>
<dbReference type="OrthoDB" id="2103793at2759"/>
<dbReference type="GO" id="GO:0001401">
    <property type="term" value="C:SAM complex"/>
    <property type="evidence" value="ECO:0007669"/>
    <property type="project" value="TreeGrafter"/>
</dbReference>
<keyword evidence="4" id="KW-0496">Mitochondrion</keyword>
<dbReference type="VEuPathDB" id="FungiDB:AWRI3580_g1367"/>
<dbReference type="PANTHER" id="PTHR28035:SF1">
    <property type="entry name" value="MITOCHONDRIAL DISTRIBUTION AND MORPHOLOGY PROTEIN 10"/>
    <property type="match status" value="1"/>
</dbReference>
<organism evidence="6 7">
    <name type="scientific">Hanseniaspora uvarum</name>
    <name type="common">Yeast</name>
    <name type="synonym">Kloeckera apiculata</name>
    <dbReference type="NCBI Taxonomy" id="29833"/>
    <lineage>
        <taxon>Eukaryota</taxon>
        <taxon>Fungi</taxon>
        <taxon>Dikarya</taxon>
        <taxon>Ascomycota</taxon>
        <taxon>Saccharomycotina</taxon>
        <taxon>Saccharomycetes</taxon>
        <taxon>Saccharomycodales</taxon>
        <taxon>Saccharomycodaceae</taxon>
        <taxon>Hanseniaspora</taxon>
    </lineage>
</organism>
<dbReference type="Pfam" id="PF12519">
    <property type="entry name" value="MDM10"/>
    <property type="match status" value="1"/>
</dbReference>
<dbReference type="GO" id="GO:0045040">
    <property type="term" value="P:protein insertion into mitochondrial outer membrane"/>
    <property type="evidence" value="ECO:0007669"/>
    <property type="project" value="TreeGrafter"/>
</dbReference>
<dbReference type="STRING" id="29833.A0A1E5RU24"/>
<dbReference type="GO" id="GO:1990456">
    <property type="term" value="P:mitochondrion-endoplasmic reticulum membrane tethering"/>
    <property type="evidence" value="ECO:0007669"/>
    <property type="project" value="TreeGrafter"/>
</dbReference>
<dbReference type="Proteomes" id="UP000095358">
    <property type="component" value="Unassembled WGS sequence"/>
</dbReference>
<keyword evidence="1" id="KW-1134">Transmembrane beta strand</keyword>
<evidence type="ECO:0000313" key="6">
    <source>
        <dbReference type="EMBL" id="OEJ90308.1"/>
    </source>
</evidence>
<proteinExistence type="predicted"/>
<evidence type="ECO:0000256" key="1">
    <source>
        <dbReference type="ARBA" id="ARBA00022452"/>
    </source>
</evidence>
<sequence length="412" mass="48428">MDSYLEDILYLYGRDTNWDESFTYNYIIKTTDDLLRFNIPSSFFKLSISAENSKNNFCNFEFTKSLYNKDRIQGHISYGNYKIVDNYDFKYLKKQVLKNEDLASNIIKINKNIRKSIDINEYINNFSKYYKDFINGNNAKNFNHVISSALNSNINSDQYDIIPIKNFKSSQFAYGKMLFTGDVDNRTITTGMLIRQLSLNSRFLMKFHSDSKFKSLNSTSYFQYQGKKTFMELTYNTNETLLGIRGMKRFLSSGLDKSSFKVGFELWHGFKNFTPHSSITFQYDTVSTQHLKPLNFTMNINPLLGHVVLTFGMWENLHYYDPINRKRSGMFSHLFFNLYSLKSNLNIGYQYKEMKIACNFNDRLVRLKHGIKLSDNFTVSWGGILIFNNDLMNKDSIFDTLLQYGFELKYIS</sequence>
<name>A0A1E5RU24_HANUV</name>
<keyword evidence="5" id="KW-0472">Membrane</keyword>
<dbReference type="PANTHER" id="PTHR28035">
    <property type="entry name" value="MITOCHONDRIAL DISTRIBUTION AND MORPHOLOGY PROTEIN 10"/>
    <property type="match status" value="1"/>
</dbReference>
<dbReference type="GO" id="GO:0015914">
    <property type="term" value="P:phospholipid transport"/>
    <property type="evidence" value="ECO:0007669"/>
    <property type="project" value="TreeGrafter"/>
</dbReference>
<evidence type="ECO:0000256" key="4">
    <source>
        <dbReference type="ARBA" id="ARBA00023128"/>
    </source>
</evidence>
<evidence type="ECO:0000256" key="5">
    <source>
        <dbReference type="ARBA" id="ARBA00023136"/>
    </source>
</evidence>
<keyword evidence="3" id="KW-1000">Mitochondrion outer membrane</keyword>
<dbReference type="AlphaFoldDB" id="A0A1E5RU24"/>
<evidence type="ECO:0000313" key="7">
    <source>
        <dbReference type="Proteomes" id="UP000095358"/>
    </source>
</evidence>
<comment type="caution">
    <text evidence="6">The sequence shown here is derived from an EMBL/GenBank/DDBJ whole genome shotgun (WGS) entry which is preliminary data.</text>
</comment>